<organism evidence="8 9">
    <name type="scientific">Cuscuta campestris</name>
    <dbReference type="NCBI Taxonomy" id="132261"/>
    <lineage>
        <taxon>Eukaryota</taxon>
        <taxon>Viridiplantae</taxon>
        <taxon>Streptophyta</taxon>
        <taxon>Embryophyta</taxon>
        <taxon>Tracheophyta</taxon>
        <taxon>Spermatophyta</taxon>
        <taxon>Magnoliopsida</taxon>
        <taxon>eudicotyledons</taxon>
        <taxon>Gunneridae</taxon>
        <taxon>Pentapetalae</taxon>
        <taxon>asterids</taxon>
        <taxon>lamiids</taxon>
        <taxon>Solanales</taxon>
        <taxon>Convolvulaceae</taxon>
        <taxon>Cuscuteae</taxon>
        <taxon>Cuscuta</taxon>
        <taxon>Cuscuta subgen. Grammica</taxon>
        <taxon>Cuscuta sect. Cleistogrammica</taxon>
    </lineage>
</organism>
<dbReference type="InterPro" id="IPR027417">
    <property type="entry name" value="P-loop_NTPase"/>
</dbReference>
<accession>A0A484LMQ1</accession>
<evidence type="ECO:0000313" key="9">
    <source>
        <dbReference type="Proteomes" id="UP000595140"/>
    </source>
</evidence>
<proteinExistence type="inferred from homology"/>
<evidence type="ECO:0000256" key="4">
    <source>
        <dbReference type="ARBA" id="ARBA00024378"/>
    </source>
</evidence>
<feature type="compositionally biased region" description="Polar residues" evidence="6">
    <location>
        <begin position="438"/>
        <end position="449"/>
    </location>
</feature>
<dbReference type="Pfam" id="PF13178">
    <property type="entry name" value="DUF4005"/>
    <property type="match status" value="1"/>
</dbReference>
<dbReference type="EMBL" id="OOIL02001679">
    <property type="protein sequence ID" value="VFQ77645.1"/>
    <property type="molecule type" value="Genomic_DNA"/>
</dbReference>
<dbReference type="SMART" id="SM00015">
    <property type="entry name" value="IQ"/>
    <property type="match status" value="2"/>
</dbReference>
<feature type="domain" description="DUF4005" evidence="7">
    <location>
        <begin position="366"/>
        <end position="438"/>
    </location>
</feature>
<dbReference type="Pfam" id="PF00612">
    <property type="entry name" value="IQ"/>
    <property type="match status" value="2"/>
</dbReference>
<evidence type="ECO:0000256" key="6">
    <source>
        <dbReference type="SAM" id="MobiDB-lite"/>
    </source>
</evidence>
<dbReference type="PROSITE" id="PS50096">
    <property type="entry name" value="IQ"/>
    <property type="match status" value="2"/>
</dbReference>
<comment type="subcellular location">
    <subcellularLocation>
        <location evidence="1">Plastid</location>
    </subcellularLocation>
</comment>
<dbReference type="SUPFAM" id="SSF52540">
    <property type="entry name" value="P-loop containing nucleoside triphosphate hydrolases"/>
    <property type="match status" value="1"/>
</dbReference>
<protein>
    <recommendedName>
        <fullName evidence="7">DUF4005 domain-containing protein</fullName>
    </recommendedName>
</protein>
<evidence type="ECO:0000259" key="7">
    <source>
        <dbReference type="Pfam" id="PF13178"/>
    </source>
</evidence>
<evidence type="ECO:0000256" key="5">
    <source>
        <dbReference type="ARBA" id="ARBA00045534"/>
    </source>
</evidence>
<sequence length="461" mass="51821">MGKKGNGWFSSVKKVFSKQSLDHKDYYYSPHHPKEDNDNNHNEAPEVVSLEHYFTSPDLTNGDDDDSVAEDPNNNHAAISVALVTAAAAAQAAAEVVVRLAAGGGSRQSKADRAATRIQSYYRGYLARRALRALRALVRLQALVRGNKVRKKALLTMQCMQSLVRVQGTMGAQRVQIADNNNNKEDYNKVEQSVGEEEVSMERSLHLLEERMKKLGRSAEKKKKVLEEDDDGLGNGSLGTAETSRGNHYYDSEIRRERSLAYAAYANQDQQQEFFNSVADDHHHQHRHSEFLFGNEEPQWRRRSWLEGWRLSSSQAAAESPPPRQGSPSLTTISTTDELSEKRVEIDFSGRWLRSEPVKPTRYNNFELSPKSTTYAHRRASVPSFMAPTQSAKAKARAQERNRAREAPPAQWNSSTKSGPARHPMGSRSPNPKKHARQANTSNNTNNKWMPSYCSPESSEK</sequence>
<comment type="function">
    <text evidence="5">May be involved in cooperative interactions with calmodulins or calmodulin-like proteins. Recruits calmodulin proteins to microtubules, thus being a potential scaffold in cellular signaling and trafficking. May associate with nucleic acids and regulate gene expression at the transcriptional or post-transcriptional level.</text>
</comment>
<evidence type="ECO:0000256" key="2">
    <source>
        <dbReference type="ARBA" id="ARBA00022860"/>
    </source>
</evidence>
<dbReference type="InterPro" id="IPR025064">
    <property type="entry name" value="DUF4005"/>
</dbReference>
<feature type="region of interest" description="Disordered" evidence="6">
    <location>
        <begin position="218"/>
        <end position="250"/>
    </location>
</feature>
<dbReference type="GO" id="GO:0009536">
    <property type="term" value="C:plastid"/>
    <property type="evidence" value="ECO:0007669"/>
    <property type="project" value="UniProtKB-SubCell"/>
</dbReference>
<reference evidence="8 9" key="1">
    <citation type="submission" date="2018-04" db="EMBL/GenBank/DDBJ databases">
        <authorList>
            <person name="Vogel A."/>
        </authorList>
    </citation>
    <scope>NUCLEOTIDE SEQUENCE [LARGE SCALE GENOMIC DNA]</scope>
</reference>
<dbReference type="OrthoDB" id="1915057at2759"/>
<feature type="region of interest" description="Disordered" evidence="6">
    <location>
        <begin position="314"/>
        <end position="338"/>
    </location>
</feature>
<comment type="similarity">
    <text evidence="3">Belongs to the IQD family.</text>
</comment>
<feature type="region of interest" description="Disordered" evidence="6">
    <location>
        <begin position="374"/>
        <end position="461"/>
    </location>
</feature>
<dbReference type="Gene3D" id="1.20.5.190">
    <property type="match status" value="1"/>
</dbReference>
<dbReference type="GO" id="GO:0005516">
    <property type="term" value="F:calmodulin binding"/>
    <property type="evidence" value="ECO:0007669"/>
    <property type="project" value="UniProtKB-KW"/>
</dbReference>
<dbReference type="Proteomes" id="UP000595140">
    <property type="component" value="Unassembled WGS sequence"/>
</dbReference>
<evidence type="ECO:0000313" key="8">
    <source>
        <dbReference type="EMBL" id="VFQ77645.1"/>
    </source>
</evidence>
<evidence type="ECO:0000256" key="1">
    <source>
        <dbReference type="ARBA" id="ARBA00004474"/>
    </source>
</evidence>
<dbReference type="PANTHER" id="PTHR32295:SF33">
    <property type="entry name" value="PROTEIN IQ-DOMAIN 21"/>
    <property type="match status" value="1"/>
</dbReference>
<evidence type="ECO:0000256" key="3">
    <source>
        <dbReference type="ARBA" id="ARBA00024341"/>
    </source>
</evidence>
<dbReference type="PANTHER" id="PTHR32295">
    <property type="entry name" value="IQ-DOMAIN 5-RELATED"/>
    <property type="match status" value="1"/>
</dbReference>
<keyword evidence="9" id="KW-1185">Reference proteome</keyword>
<feature type="compositionally biased region" description="Basic and acidic residues" evidence="6">
    <location>
        <begin position="397"/>
        <end position="406"/>
    </location>
</feature>
<gene>
    <name evidence="8" type="ORF">CCAM_LOCUS19421</name>
</gene>
<dbReference type="InterPro" id="IPR000048">
    <property type="entry name" value="IQ_motif_EF-hand-BS"/>
</dbReference>
<keyword evidence="2" id="KW-0112">Calmodulin-binding</keyword>
<name>A0A484LMQ1_9ASTE</name>
<dbReference type="AlphaFoldDB" id="A0A484LMQ1"/>
<feature type="compositionally biased region" description="Polar residues" evidence="6">
    <location>
        <begin position="326"/>
        <end position="337"/>
    </location>
</feature>
<comment type="subunit">
    <text evidence="4">Binds to multiple calmodulin (CaM) in the presence of Ca(2+) and CaM-like proteins.</text>
</comment>